<evidence type="ECO:0000313" key="1">
    <source>
        <dbReference type="EMBL" id="EKP95297.1"/>
    </source>
</evidence>
<dbReference type="SUPFAM" id="SSF50129">
    <property type="entry name" value="GroES-like"/>
    <property type="match status" value="1"/>
</dbReference>
<keyword evidence="2" id="KW-1185">Reference proteome</keyword>
<dbReference type="Proteomes" id="UP000005710">
    <property type="component" value="Unassembled WGS sequence"/>
</dbReference>
<accession>K6PQT0</accession>
<protein>
    <submittedName>
        <fullName evidence="1">Uncharacterized protein</fullName>
    </submittedName>
</protein>
<organism evidence="1 2">
    <name type="scientific">Thermaerobacter subterraneus DSM 13965</name>
    <dbReference type="NCBI Taxonomy" id="867903"/>
    <lineage>
        <taxon>Bacteria</taxon>
        <taxon>Bacillati</taxon>
        <taxon>Bacillota</taxon>
        <taxon>Clostridia</taxon>
        <taxon>Eubacteriales</taxon>
        <taxon>Clostridiales Family XVII. Incertae Sedis</taxon>
        <taxon>Thermaerobacter</taxon>
    </lineage>
</organism>
<reference evidence="1" key="2">
    <citation type="submission" date="2012-10" db="EMBL/GenBank/DDBJ databases">
        <title>Improved high-quality draft of Thermaerobacter subterraneus C21, DSM 13965.</title>
        <authorList>
            <consortium name="DOE Joint Genome Institute"/>
            <person name="Eisen J."/>
            <person name="Huntemann M."/>
            <person name="Wei C.-L."/>
            <person name="Han J."/>
            <person name="Detter J.C."/>
            <person name="Han C."/>
            <person name="Tapia R."/>
            <person name="Chen A."/>
            <person name="Kyrpides N."/>
            <person name="Mavromatis K."/>
            <person name="Markowitz V."/>
            <person name="Szeto E."/>
            <person name="Ivanova N."/>
            <person name="Mikhailova N."/>
            <person name="Ovchinnikova G."/>
            <person name="Pagani I."/>
            <person name="Pati A."/>
            <person name="Goodwin L."/>
            <person name="Nordberg H.P."/>
            <person name="Cantor M.N."/>
            <person name="Hua S.X."/>
            <person name="Woyke T."/>
            <person name="Eisen J."/>
            <person name="Klenk H.-P."/>
        </authorList>
    </citation>
    <scope>NUCLEOTIDE SEQUENCE [LARGE SCALE GENOMIC DNA]</scope>
    <source>
        <strain evidence="1">DSM 13965</strain>
    </source>
</reference>
<dbReference type="OrthoDB" id="9787435at2"/>
<proteinExistence type="predicted"/>
<reference evidence="1" key="1">
    <citation type="submission" date="2010-10" db="EMBL/GenBank/DDBJ databases">
        <authorList>
            <consortium name="US DOE Joint Genome Institute (JGI-PGF)"/>
            <person name="Lucas S."/>
            <person name="Copeland A."/>
            <person name="Lapidus A."/>
            <person name="Bruce D."/>
            <person name="Goodwin L."/>
            <person name="Pitluck S."/>
            <person name="Kyrpides N."/>
            <person name="Mavromatis K."/>
            <person name="Detter J.C."/>
            <person name="Han C."/>
            <person name="Land M."/>
            <person name="Hauser L."/>
            <person name="Markowitz V."/>
            <person name="Cheng J.-F."/>
            <person name="Hugenholtz P."/>
            <person name="Woyke T."/>
            <person name="Wu D."/>
            <person name="Pukall R."/>
            <person name="Wahrenburg C."/>
            <person name="Brambilla E."/>
            <person name="Klenk H.-P."/>
            <person name="Eisen J.A."/>
        </authorList>
    </citation>
    <scope>NUCLEOTIDE SEQUENCE [LARGE SCALE GENOMIC DNA]</scope>
    <source>
        <strain evidence="1">DSM 13965</strain>
    </source>
</reference>
<evidence type="ECO:0000313" key="2">
    <source>
        <dbReference type="Proteomes" id="UP000005710"/>
    </source>
</evidence>
<name>K6PQT0_9FIRM</name>
<dbReference type="STRING" id="867903.ThesuDRAFT_01042"/>
<dbReference type="AlphaFoldDB" id="K6PQT0"/>
<sequence>MLAWQVERLGPPREVLRLTDVPEPVVEPGTVKIRVEAAGFAGGGIPQVPANTYW</sequence>
<dbReference type="InterPro" id="IPR011032">
    <property type="entry name" value="GroES-like_sf"/>
</dbReference>
<dbReference type="RefSeq" id="WP_006903308.1">
    <property type="nucleotide sequence ID" value="NZ_JH976535.1"/>
</dbReference>
<comment type="caution">
    <text evidence="1">The sequence shown here is derived from an EMBL/GenBank/DDBJ whole genome shotgun (WGS) entry which is preliminary data.</text>
</comment>
<dbReference type="HOGENOM" id="CLU_3048971_0_0_9"/>
<dbReference type="Gene3D" id="3.90.180.10">
    <property type="entry name" value="Medium-chain alcohol dehydrogenases, catalytic domain"/>
    <property type="match status" value="1"/>
</dbReference>
<gene>
    <name evidence="1" type="ORF">ThesuDRAFT_01042</name>
</gene>
<dbReference type="EMBL" id="AENY02000002">
    <property type="protein sequence ID" value="EKP95297.1"/>
    <property type="molecule type" value="Genomic_DNA"/>
</dbReference>